<dbReference type="EMBL" id="JAROKS010000013">
    <property type="protein sequence ID" value="KAK1797782.1"/>
    <property type="molecule type" value="Genomic_DNA"/>
</dbReference>
<keyword evidence="3" id="KW-1185">Reference proteome</keyword>
<sequence>MADAFEPVVTEPWLQAASSGGWSTELHQCSHGPQEVQWLGAAAGAHPASTPLPLFGSMRRAQVTHTSPDTWQGKASYHSGSRNYVVSSLLAHLKKFDVKHAQMALIPLEVGVKLSFPVAALKEWAEGFSAPQGPEQPSRTAQQGASTVDTQR</sequence>
<accession>A0AAD8ZEV4</accession>
<name>A0AAD8ZEV4_9TELE</name>
<feature type="non-terminal residue" evidence="2">
    <location>
        <position position="1"/>
    </location>
</feature>
<organism evidence="2 3">
    <name type="scientific">Electrophorus voltai</name>
    <dbReference type="NCBI Taxonomy" id="2609070"/>
    <lineage>
        <taxon>Eukaryota</taxon>
        <taxon>Metazoa</taxon>
        <taxon>Chordata</taxon>
        <taxon>Craniata</taxon>
        <taxon>Vertebrata</taxon>
        <taxon>Euteleostomi</taxon>
        <taxon>Actinopterygii</taxon>
        <taxon>Neopterygii</taxon>
        <taxon>Teleostei</taxon>
        <taxon>Ostariophysi</taxon>
        <taxon>Gymnotiformes</taxon>
        <taxon>Gymnotoidei</taxon>
        <taxon>Gymnotidae</taxon>
        <taxon>Electrophorus</taxon>
    </lineage>
</organism>
<evidence type="ECO:0000256" key="1">
    <source>
        <dbReference type="SAM" id="MobiDB-lite"/>
    </source>
</evidence>
<protein>
    <submittedName>
        <fullName evidence="2">Uncharacterized protein</fullName>
    </submittedName>
</protein>
<feature type="region of interest" description="Disordered" evidence="1">
    <location>
        <begin position="128"/>
        <end position="152"/>
    </location>
</feature>
<feature type="compositionally biased region" description="Polar residues" evidence="1">
    <location>
        <begin position="135"/>
        <end position="152"/>
    </location>
</feature>
<evidence type="ECO:0000313" key="3">
    <source>
        <dbReference type="Proteomes" id="UP001239994"/>
    </source>
</evidence>
<gene>
    <name evidence="2" type="ORF">P4O66_008131</name>
</gene>
<evidence type="ECO:0000313" key="2">
    <source>
        <dbReference type="EMBL" id="KAK1797782.1"/>
    </source>
</evidence>
<dbReference type="Proteomes" id="UP001239994">
    <property type="component" value="Unassembled WGS sequence"/>
</dbReference>
<comment type="caution">
    <text evidence="2">The sequence shown here is derived from an EMBL/GenBank/DDBJ whole genome shotgun (WGS) entry which is preliminary data.</text>
</comment>
<reference evidence="2" key="1">
    <citation type="submission" date="2023-03" db="EMBL/GenBank/DDBJ databases">
        <title>Electrophorus voltai genome.</title>
        <authorList>
            <person name="Bian C."/>
        </authorList>
    </citation>
    <scope>NUCLEOTIDE SEQUENCE</scope>
    <source>
        <strain evidence="2">CB-2022</strain>
        <tissue evidence="2">Muscle</tissue>
    </source>
</reference>
<proteinExistence type="predicted"/>
<dbReference type="AlphaFoldDB" id="A0AAD8ZEV4"/>